<evidence type="ECO:0000256" key="1">
    <source>
        <dbReference type="SAM" id="Phobius"/>
    </source>
</evidence>
<feature type="transmembrane region" description="Helical" evidence="1">
    <location>
        <begin position="39"/>
        <end position="58"/>
    </location>
</feature>
<name>A0A747X186_SALER</name>
<keyword evidence="1" id="KW-0812">Transmembrane</keyword>
<feature type="transmembrane region" description="Helical" evidence="1">
    <location>
        <begin position="104"/>
        <end position="121"/>
    </location>
</feature>
<feature type="transmembrane region" description="Helical" evidence="1">
    <location>
        <begin position="12"/>
        <end position="33"/>
    </location>
</feature>
<dbReference type="EMBL" id="DAAVHB010000001">
    <property type="protein sequence ID" value="HAF4652271.1"/>
    <property type="molecule type" value="Genomic_DNA"/>
</dbReference>
<reference evidence="2" key="2">
    <citation type="submission" date="2020-02" db="EMBL/GenBank/DDBJ databases">
        <authorList>
            <consortium name="NCBI Pathogen Detection Project"/>
        </authorList>
    </citation>
    <scope>NUCLEOTIDE SEQUENCE</scope>
    <source>
        <strain evidence="2">MA.MC_07-0594</strain>
    </source>
</reference>
<gene>
    <name evidence="2" type="ORF">G8K12_000731</name>
</gene>
<sequence>MSGNNDGSGVILLCMAGVGLAGLFISNTFGVPFLEGIKILPKLLGWLVVFGLITYSGFLRPVIPIGLATLWTCFTPILDYKAGWRPEDSFQPEVAWYGTSSGQTIVFFAILIIGYGILYWINNRNRYY</sequence>
<keyword evidence="1" id="KW-1133">Transmembrane helix</keyword>
<accession>A0A747X186</accession>
<organism evidence="2">
    <name type="scientific">Salmonella enterica</name>
    <name type="common">Salmonella choleraesuis</name>
    <dbReference type="NCBI Taxonomy" id="28901"/>
    <lineage>
        <taxon>Bacteria</taxon>
        <taxon>Pseudomonadati</taxon>
        <taxon>Pseudomonadota</taxon>
        <taxon>Gammaproteobacteria</taxon>
        <taxon>Enterobacterales</taxon>
        <taxon>Enterobacteriaceae</taxon>
        <taxon>Salmonella</taxon>
    </lineage>
</organism>
<dbReference type="AlphaFoldDB" id="A0A747X186"/>
<reference evidence="2" key="1">
    <citation type="journal article" date="2018" name="Genome Biol.">
        <title>SKESA: strategic k-mer extension for scrupulous assemblies.</title>
        <authorList>
            <person name="Souvorov A."/>
            <person name="Agarwala R."/>
            <person name="Lipman D.J."/>
        </authorList>
    </citation>
    <scope>NUCLEOTIDE SEQUENCE</scope>
    <source>
        <strain evidence="2">MA.MC_07-0594</strain>
    </source>
</reference>
<evidence type="ECO:0000313" key="2">
    <source>
        <dbReference type="EMBL" id="HAF4652271.1"/>
    </source>
</evidence>
<comment type="caution">
    <text evidence="2">The sequence shown here is derived from an EMBL/GenBank/DDBJ whole genome shotgun (WGS) entry which is preliminary data.</text>
</comment>
<proteinExistence type="predicted"/>
<protein>
    <submittedName>
        <fullName evidence="2">Uncharacterized protein</fullName>
    </submittedName>
</protein>
<keyword evidence="1" id="KW-0472">Membrane</keyword>